<proteinExistence type="predicted"/>
<sequence length="93" mass="10245">MHLRQTRGGETKKLSQHVRLYYAEPGYYAHAPGCFLIKENRFSDGKGWHPPSDGLVADDAVAGSPIAAVGWWYASNDGTGFQDTYEVIKPVSC</sequence>
<gene>
    <name evidence="1" type="ORF">RRF57_006584</name>
</gene>
<dbReference type="AlphaFoldDB" id="A0AAN7USR3"/>
<keyword evidence="2" id="KW-1185">Reference proteome</keyword>
<name>A0AAN7USR3_9PEZI</name>
<dbReference type="EMBL" id="JAWHQM010000017">
    <property type="protein sequence ID" value="KAK5630869.1"/>
    <property type="molecule type" value="Genomic_DNA"/>
</dbReference>
<comment type="caution">
    <text evidence="1">The sequence shown here is derived from an EMBL/GenBank/DDBJ whole genome shotgun (WGS) entry which is preliminary data.</text>
</comment>
<dbReference type="Proteomes" id="UP001305414">
    <property type="component" value="Unassembled WGS sequence"/>
</dbReference>
<protein>
    <submittedName>
        <fullName evidence="1">Uncharacterized protein</fullName>
    </submittedName>
</protein>
<evidence type="ECO:0000313" key="2">
    <source>
        <dbReference type="Proteomes" id="UP001305414"/>
    </source>
</evidence>
<organism evidence="1 2">
    <name type="scientific">Xylaria bambusicola</name>
    <dbReference type="NCBI Taxonomy" id="326684"/>
    <lineage>
        <taxon>Eukaryota</taxon>
        <taxon>Fungi</taxon>
        <taxon>Dikarya</taxon>
        <taxon>Ascomycota</taxon>
        <taxon>Pezizomycotina</taxon>
        <taxon>Sordariomycetes</taxon>
        <taxon>Xylariomycetidae</taxon>
        <taxon>Xylariales</taxon>
        <taxon>Xylariaceae</taxon>
        <taxon>Xylaria</taxon>
    </lineage>
</organism>
<evidence type="ECO:0000313" key="1">
    <source>
        <dbReference type="EMBL" id="KAK5630869.1"/>
    </source>
</evidence>
<accession>A0AAN7USR3</accession>
<reference evidence="1 2" key="1">
    <citation type="submission" date="2023-10" db="EMBL/GenBank/DDBJ databases">
        <title>Draft genome sequence of Xylaria bambusicola isolate GMP-LS, the root and basal stem rot pathogen of sugarcane in Indonesia.</title>
        <authorList>
            <person name="Selvaraj P."/>
            <person name="Muralishankar V."/>
            <person name="Muruganantham S."/>
            <person name="Sp S."/>
            <person name="Haryani S."/>
            <person name="Lau K.J.X."/>
            <person name="Naqvi N.I."/>
        </authorList>
    </citation>
    <scope>NUCLEOTIDE SEQUENCE [LARGE SCALE GENOMIC DNA]</scope>
    <source>
        <strain evidence="1">GMP-LS</strain>
    </source>
</reference>